<evidence type="ECO:0000313" key="1">
    <source>
        <dbReference type="EMBL" id="MBB5326763.1"/>
    </source>
</evidence>
<gene>
    <name evidence="1" type="ORF">HDF14_000357</name>
</gene>
<dbReference type="AlphaFoldDB" id="A0A9X0QAM6"/>
<dbReference type="Proteomes" id="UP000535182">
    <property type="component" value="Unassembled WGS sequence"/>
</dbReference>
<organism evidence="1 2">
    <name type="scientific">Tunturiibacter gelidiferens</name>
    <dbReference type="NCBI Taxonomy" id="3069689"/>
    <lineage>
        <taxon>Bacteria</taxon>
        <taxon>Pseudomonadati</taxon>
        <taxon>Acidobacteriota</taxon>
        <taxon>Terriglobia</taxon>
        <taxon>Terriglobales</taxon>
        <taxon>Acidobacteriaceae</taxon>
        <taxon>Tunturiibacter</taxon>
    </lineage>
</organism>
<name>A0A9X0QAM6_9BACT</name>
<evidence type="ECO:0000313" key="2">
    <source>
        <dbReference type="Proteomes" id="UP000535182"/>
    </source>
</evidence>
<dbReference type="RefSeq" id="WP_183972942.1">
    <property type="nucleotide sequence ID" value="NZ_JACHEB010000001.1"/>
</dbReference>
<keyword evidence="2" id="KW-1185">Reference proteome</keyword>
<reference evidence="1 2" key="1">
    <citation type="submission" date="2020-08" db="EMBL/GenBank/DDBJ databases">
        <title>Genomic Encyclopedia of Type Strains, Phase IV (KMG-V): Genome sequencing to study the core and pangenomes of soil and plant-associated prokaryotes.</title>
        <authorList>
            <person name="Whitman W."/>
        </authorList>
    </citation>
    <scope>NUCLEOTIDE SEQUENCE [LARGE SCALE GENOMIC DNA]</scope>
    <source>
        <strain evidence="1 2">X5P2</strain>
    </source>
</reference>
<dbReference type="EMBL" id="JACHEB010000001">
    <property type="protein sequence ID" value="MBB5326763.1"/>
    <property type="molecule type" value="Genomic_DNA"/>
</dbReference>
<protein>
    <submittedName>
        <fullName evidence="1">Uncharacterized protein</fullName>
    </submittedName>
</protein>
<sequence>MTITNGQPEIPAVYPEQIAMALAFFRAAVLDETAEGAILPLSDRGIWKALLEPDAMQRGIGVIRIHFESSDSIHPVVQRVLCFLQLLREQNQTPNLIWLEIMTHHNRFIPIINAIALCPAHIDKALDVVLFAKIASHMANDVIGHLSPVS</sequence>
<accession>A0A9X0QAM6</accession>
<comment type="caution">
    <text evidence="1">The sequence shown here is derived from an EMBL/GenBank/DDBJ whole genome shotgun (WGS) entry which is preliminary data.</text>
</comment>
<proteinExistence type="predicted"/>